<evidence type="ECO:0000256" key="1">
    <source>
        <dbReference type="SAM" id="MobiDB-lite"/>
    </source>
</evidence>
<gene>
    <name evidence="2" type="ORF">IMCC3135_27750</name>
</gene>
<sequence>MYRRAQINGFEPQPQSSGARLQPLVSYSRTGVAKENVMSTVASFLSRLALIGPAPLSLLHLLSRRRPGIARSGDGVYCCAETINIAPHQDLTS</sequence>
<protein>
    <submittedName>
        <fullName evidence="2">Uncharacterized protein</fullName>
    </submittedName>
</protein>
<name>A0A2Z2NWJ2_9GAMM</name>
<dbReference type="Proteomes" id="UP000250079">
    <property type="component" value="Chromosome"/>
</dbReference>
<dbReference type="AlphaFoldDB" id="A0A2Z2NWJ2"/>
<proteinExistence type="predicted"/>
<accession>A0A2Z2NWJ2</accession>
<reference evidence="2 3" key="1">
    <citation type="submission" date="2016-12" db="EMBL/GenBank/DDBJ databases">
        <authorList>
            <person name="Song W.-J."/>
            <person name="Kurnit D.M."/>
        </authorList>
    </citation>
    <scope>NUCLEOTIDE SEQUENCE [LARGE SCALE GENOMIC DNA]</scope>
    <source>
        <strain evidence="2 3">IMCC3135</strain>
    </source>
</reference>
<organism evidence="2 3">
    <name type="scientific">Granulosicoccus antarcticus IMCC3135</name>
    <dbReference type="NCBI Taxonomy" id="1192854"/>
    <lineage>
        <taxon>Bacteria</taxon>
        <taxon>Pseudomonadati</taxon>
        <taxon>Pseudomonadota</taxon>
        <taxon>Gammaproteobacteria</taxon>
        <taxon>Chromatiales</taxon>
        <taxon>Granulosicoccaceae</taxon>
        <taxon>Granulosicoccus</taxon>
    </lineage>
</organism>
<dbReference type="KEGG" id="gai:IMCC3135_27750"/>
<evidence type="ECO:0000313" key="2">
    <source>
        <dbReference type="EMBL" id="ASJ75603.1"/>
    </source>
</evidence>
<keyword evidence="3" id="KW-1185">Reference proteome</keyword>
<dbReference type="EMBL" id="CP018632">
    <property type="protein sequence ID" value="ASJ75603.1"/>
    <property type="molecule type" value="Genomic_DNA"/>
</dbReference>
<evidence type="ECO:0000313" key="3">
    <source>
        <dbReference type="Proteomes" id="UP000250079"/>
    </source>
</evidence>
<feature type="region of interest" description="Disordered" evidence="1">
    <location>
        <begin position="1"/>
        <end position="21"/>
    </location>
</feature>